<organism evidence="1 2">
    <name type="scientific">Araneus ventricosus</name>
    <name type="common">Orbweaver spider</name>
    <name type="synonym">Epeira ventricosa</name>
    <dbReference type="NCBI Taxonomy" id="182803"/>
    <lineage>
        <taxon>Eukaryota</taxon>
        <taxon>Metazoa</taxon>
        <taxon>Ecdysozoa</taxon>
        <taxon>Arthropoda</taxon>
        <taxon>Chelicerata</taxon>
        <taxon>Arachnida</taxon>
        <taxon>Araneae</taxon>
        <taxon>Araneomorphae</taxon>
        <taxon>Entelegynae</taxon>
        <taxon>Araneoidea</taxon>
        <taxon>Araneidae</taxon>
        <taxon>Araneus</taxon>
    </lineage>
</organism>
<dbReference type="Proteomes" id="UP000499080">
    <property type="component" value="Unassembled WGS sequence"/>
</dbReference>
<evidence type="ECO:0000313" key="2">
    <source>
        <dbReference type="Proteomes" id="UP000499080"/>
    </source>
</evidence>
<keyword evidence="2" id="KW-1185">Reference proteome</keyword>
<comment type="caution">
    <text evidence="1">The sequence shown here is derived from an EMBL/GenBank/DDBJ whole genome shotgun (WGS) entry which is preliminary data.</text>
</comment>
<accession>A0A4Y2VG84</accession>
<dbReference type="EMBL" id="BGPR01045742">
    <property type="protein sequence ID" value="GBO22670.1"/>
    <property type="molecule type" value="Genomic_DNA"/>
</dbReference>
<gene>
    <name evidence="1" type="ORF">AVEN_230199_1</name>
</gene>
<protein>
    <submittedName>
        <fullName evidence="1">Uncharacterized protein</fullName>
    </submittedName>
</protein>
<sequence length="107" mass="12099">MKRSSDTSHRQSYPNPIHDKMTYLLSLRETLPSNYCRAGFSIGGLYSWKSTFCNLRVSDTDRLSCQKGCADDNGGTWKILQFTSPPHFQTEKVRSTKAGSICFSFCT</sequence>
<proteinExistence type="predicted"/>
<name>A0A4Y2VG84_ARAVE</name>
<reference evidence="1 2" key="1">
    <citation type="journal article" date="2019" name="Sci. Rep.">
        <title>Orb-weaving spider Araneus ventricosus genome elucidates the spidroin gene catalogue.</title>
        <authorList>
            <person name="Kono N."/>
            <person name="Nakamura H."/>
            <person name="Ohtoshi R."/>
            <person name="Moran D.A.P."/>
            <person name="Shinohara A."/>
            <person name="Yoshida Y."/>
            <person name="Fujiwara M."/>
            <person name="Mori M."/>
            <person name="Tomita M."/>
            <person name="Arakawa K."/>
        </authorList>
    </citation>
    <scope>NUCLEOTIDE SEQUENCE [LARGE SCALE GENOMIC DNA]</scope>
</reference>
<evidence type="ECO:0000313" key="1">
    <source>
        <dbReference type="EMBL" id="GBO22670.1"/>
    </source>
</evidence>
<dbReference type="AlphaFoldDB" id="A0A4Y2VG84"/>